<comment type="caution">
    <text evidence="3">The sequence shown here is derived from an EMBL/GenBank/DDBJ whole genome shotgun (WGS) entry which is preliminary data.</text>
</comment>
<evidence type="ECO:0000313" key="4">
    <source>
        <dbReference type="Proteomes" id="UP001597260"/>
    </source>
</evidence>
<evidence type="ECO:0000313" key="3">
    <source>
        <dbReference type="EMBL" id="MFD1320952.1"/>
    </source>
</evidence>
<feature type="region of interest" description="Disordered" evidence="1">
    <location>
        <begin position="1"/>
        <end position="25"/>
    </location>
</feature>
<organism evidence="3 4">
    <name type="scientific">Micromonospora sonneratiae</name>
    <dbReference type="NCBI Taxonomy" id="1184706"/>
    <lineage>
        <taxon>Bacteria</taxon>
        <taxon>Bacillati</taxon>
        <taxon>Actinomycetota</taxon>
        <taxon>Actinomycetes</taxon>
        <taxon>Micromonosporales</taxon>
        <taxon>Micromonosporaceae</taxon>
        <taxon>Micromonospora</taxon>
    </lineage>
</organism>
<sequence length="171" mass="17764">MPTQVGRLPSEITKRPFATSPPRPDRVFALRGAPSLTTRFSSAPVAVATRVTPPPTRPSPFRTPQSATGRHRFLPRRPLPRSANKRGLSICGWAAGLGIVGLGPAARGLSSVLSGTAPGWYEPTLAGLGLASIGLTVVAFGVSRHGRLPWIALALATVPVGVSLALTVATH</sequence>
<feature type="transmembrane region" description="Helical" evidence="2">
    <location>
        <begin position="150"/>
        <end position="169"/>
    </location>
</feature>
<feature type="transmembrane region" description="Helical" evidence="2">
    <location>
        <begin position="87"/>
        <end position="105"/>
    </location>
</feature>
<protein>
    <recommendedName>
        <fullName evidence="5">Major facilitator superfamily (MFS) profile domain-containing protein</fullName>
    </recommendedName>
</protein>
<accession>A0ABW3Y978</accession>
<proteinExistence type="predicted"/>
<name>A0ABW3Y978_9ACTN</name>
<keyword evidence="4" id="KW-1185">Reference proteome</keyword>
<keyword evidence="2" id="KW-0472">Membrane</keyword>
<feature type="transmembrane region" description="Helical" evidence="2">
    <location>
        <begin position="125"/>
        <end position="143"/>
    </location>
</feature>
<evidence type="ECO:0000256" key="2">
    <source>
        <dbReference type="SAM" id="Phobius"/>
    </source>
</evidence>
<reference evidence="4" key="1">
    <citation type="journal article" date="2019" name="Int. J. Syst. Evol. Microbiol.">
        <title>The Global Catalogue of Microorganisms (GCM) 10K type strain sequencing project: providing services to taxonomists for standard genome sequencing and annotation.</title>
        <authorList>
            <consortium name="The Broad Institute Genomics Platform"/>
            <consortium name="The Broad Institute Genome Sequencing Center for Infectious Disease"/>
            <person name="Wu L."/>
            <person name="Ma J."/>
        </authorList>
    </citation>
    <scope>NUCLEOTIDE SEQUENCE [LARGE SCALE GENOMIC DNA]</scope>
    <source>
        <strain evidence="4">JCM 31037</strain>
    </source>
</reference>
<keyword evidence="2" id="KW-0812">Transmembrane</keyword>
<evidence type="ECO:0008006" key="5">
    <source>
        <dbReference type="Google" id="ProtNLM"/>
    </source>
</evidence>
<dbReference type="EMBL" id="JBHTMP010000008">
    <property type="protein sequence ID" value="MFD1320952.1"/>
    <property type="molecule type" value="Genomic_DNA"/>
</dbReference>
<feature type="region of interest" description="Disordered" evidence="1">
    <location>
        <begin position="49"/>
        <end position="80"/>
    </location>
</feature>
<evidence type="ECO:0000256" key="1">
    <source>
        <dbReference type="SAM" id="MobiDB-lite"/>
    </source>
</evidence>
<dbReference type="Proteomes" id="UP001597260">
    <property type="component" value="Unassembled WGS sequence"/>
</dbReference>
<keyword evidence="2" id="KW-1133">Transmembrane helix</keyword>
<feature type="compositionally biased region" description="Basic residues" evidence="1">
    <location>
        <begin position="69"/>
        <end position="79"/>
    </location>
</feature>
<gene>
    <name evidence="3" type="ORF">ACFQ4H_07620</name>
</gene>